<accession>A0ABY7QF88</accession>
<protein>
    <submittedName>
        <fullName evidence="1">Uncharacterized protein</fullName>
    </submittedName>
</protein>
<evidence type="ECO:0000313" key="2">
    <source>
        <dbReference type="Proteomes" id="UP001212821"/>
    </source>
</evidence>
<evidence type="ECO:0000313" key="1">
    <source>
        <dbReference type="EMBL" id="WBP91411.1"/>
    </source>
</evidence>
<keyword evidence="2" id="KW-1185">Reference proteome</keyword>
<reference evidence="2" key="1">
    <citation type="submission" date="2022-12" db="EMBL/GenBank/DDBJ databases">
        <authorList>
            <person name="Mo P."/>
        </authorList>
    </citation>
    <scope>NUCLEOTIDE SEQUENCE [LARGE SCALE GENOMIC DNA]</scope>
    <source>
        <strain evidence="2">HUAS 3-15</strain>
    </source>
</reference>
<dbReference type="RefSeq" id="WP_270150714.1">
    <property type="nucleotide sequence ID" value="NZ_CP115450.1"/>
</dbReference>
<organism evidence="1 2">
    <name type="scientific">Kitasatospora cathayae</name>
    <dbReference type="NCBI Taxonomy" id="3004092"/>
    <lineage>
        <taxon>Bacteria</taxon>
        <taxon>Bacillati</taxon>
        <taxon>Actinomycetota</taxon>
        <taxon>Actinomycetes</taxon>
        <taxon>Kitasatosporales</taxon>
        <taxon>Streptomycetaceae</taxon>
        <taxon>Kitasatospora</taxon>
    </lineage>
</organism>
<proteinExistence type="predicted"/>
<name>A0ABY7QF88_9ACTN</name>
<gene>
    <name evidence="1" type="ORF">O1G21_39720</name>
</gene>
<dbReference type="Proteomes" id="UP001212821">
    <property type="component" value="Chromosome"/>
</dbReference>
<sequence>MSMDYRFSPDKATRRAVRLPSRAVRRHARGSRRSAGRKLRQVVNHRTEEEFCPARLAERAAKQARAEAADARHRAARASHGEK</sequence>
<dbReference type="EMBL" id="CP115450">
    <property type="protein sequence ID" value="WBP91411.1"/>
    <property type="molecule type" value="Genomic_DNA"/>
</dbReference>